<sequence length="70" mass="7948">MVLRLARVGREEFDSLDGLVRSEHADPEVLVRETDKIILGEHGLDRDMWRLVADAHQVLCGRPIARTKSV</sequence>
<name>A0ABN2WB18_9ACTN</name>
<evidence type="ECO:0000313" key="1">
    <source>
        <dbReference type="EMBL" id="GAA2085880.1"/>
    </source>
</evidence>
<gene>
    <name evidence="1" type="ORF">GCM10009821_29420</name>
</gene>
<evidence type="ECO:0000313" key="2">
    <source>
        <dbReference type="Proteomes" id="UP001501480"/>
    </source>
</evidence>
<proteinExistence type="predicted"/>
<comment type="caution">
    <text evidence="1">The sequence shown here is derived from an EMBL/GenBank/DDBJ whole genome shotgun (WGS) entry which is preliminary data.</text>
</comment>
<reference evidence="1 2" key="1">
    <citation type="journal article" date="2019" name="Int. J. Syst. Evol. Microbiol.">
        <title>The Global Catalogue of Microorganisms (GCM) 10K type strain sequencing project: providing services to taxonomists for standard genome sequencing and annotation.</title>
        <authorList>
            <consortium name="The Broad Institute Genomics Platform"/>
            <consortium name="The Broad Institute Genome Sequencing Center for Infectious Disease"/>
            <person name="Wu L."/>
            <person name="Ma J."/>
        </authorList>
    </citation>
    <scope>NUCLEOTIDE SEQUENCE [LARGE SCALE GENOMIC DNA]</scope>
    <source>
        <strain evidence="1 2">JCM 15749</strain>
    </source>
</reference>
<organism evidence="1 2">
    <name type="scientific">Aeromicrobium halocynthiae</name>
    <dbReference type="NCBI Taxonomy" id="560557"/>
    <lineage>
        <taxon>Bacteria</taxon>
        <taxon>Bacillati</taxon>
        <taxon>Actinomycetota</taxon>
        <taxon>Actinomycetes</taxon>
        <taxon>Propionibacteriales</taxon>
        <taxon>Nocardioidaceae</taxon>
        <taxon>Aeromicrobium</taxon>
    </lineage>
</organism>
<keyword evidence="2" id="KW-1185">Reference proteome</keyword>
<dbReference type="Proteomes" id="UP001501480">
    <property type="component" value="Unassembled WGS sequence"/>
</dbReference>
<protein>
    <submittedName>
        <fullName evidence="1">Uncharacterized protein</fullName>
    </submittedName>
</protein>
<dbReference type="RefSeq" id="WP_344330250.1">
    <property type="nucleotide sequence ID" value="NZ_BAAAPY010000019.1"/>
</dbReference>
<dbReference type="EMBL" id="BAAAPY010000019">
    <property type="protein sequence ID" value="GAA2085880.1"/>
    <property type="molecule type" value="Genomic_DNA"/>
</dbReference>
<accession>A0ABN2WB18</accession>